<dbReference type="PANTHER" id="PTHR11660:SF57">
    <property type="entry name" value="SOLUTE CARRIER FAMILY 40 MEMBER"/>
    <property type="match status" value="1"/>
</dbReference>
<evidence type="ECO:0000256" key="1">
    <source>
        <dbReference type="ARBA" id="ARBA00004141"/>
    </source>
</evidence>
<reference evidence="9" key="1">
    <citation type="journal article" date="2020" name="Fungal Divers.">
        <title>Resolving the Mortierellaceae phylogeny through synthesis of multi-gene phylogenetics and phylogenomics.</title>
        <authorList>
            <person name="Vandepol N."/>
            <person name="Liber J."/>
            <person name="Desiro A."/>
            <person name="Na H."/>
            <person name="Kennedy M."/>
            <person name="Barry K."/>
            <person name="Grigoriev I.V."/>
            <person name="Miller A.N."/>
            <person name="O'Donnell K."/>
            <person name="Stajich J.E."/>
            <person name="Bonito G."/>
        </authorList>
    </citation>
    <scope>NUCLEOTIDE SEQUENCE</scope>
    <source>
        <strain evidence="9">CK1249</strain>
    </source>
</reference>
<feature type="compositionally biased region" description="Basic and acidic residues" evidence="8">
    <location>
        <begin position="51"/>
        <end position="67"/>
    </location>
</feature>
<dbReference type="OrthoDB" id="648861at2759"/>
<dbReference type="PANTHER" id="PTHR11660">
    <property type="entry name" value="SOLUTE CARRIER FAMILY 40 MEMBER"/>
    <property type="match status" value="1"/>
</dbReference>
<evidence type="ECO:0000256" key="4">
    <source>
        <dbReference type="ARBA" id="ARBA00022692"/>
    </source>
</evidence>
<evidence type="ECO:0000256" key="2">
    <source>
        <dbReference type="ARBA" id="ARBA00006279"/>
    </source>
</evidence>
<feature type="compositionally biased region" description="Low complexity" evidence="8">
    <location>
        <begin position="1"/>
        <end position="19"/>
    </location>
</feature>
<comment type="function">
    <text evidence="7">May be involved in iron transport and iron homeostasis.</text>
</comment>
<dbReference type="Pfam" id="PF06963">
    <property type="entry name" value="FPN1"/>
    <property type="match status" value="2"/>
</dbReference>
<gene>
    <name evidence="9" type="ORF">BGZ70_006436</name>
</gene>
<dbReference type="InterPro" id="IPR009716">
    <property type="entry name" value="Ferroportin-1"/>
</dbReference>
<dbReference type="GO" id="GO:0005381">
    <property type="term" value="F:iron ion transmembrane transporter activity"/>
    <property type="evidence" value="ECO:0007669"/>
    <property type="project" value="UniProtKB-UniRule"/>
</dbReference>
<evidence type="ECO:0000256" key="6">
    <source>
        <dbReference type="ARBA" id="ARBA00023136"/>
    </source>
</evidence>
<organism evidence="9 10">
    <name type="scientific">Mortierella alpina</name>
    <name type="common">Oleaginous fungus</name>
    <name type="synonym">Mortierella renispora</name>
    <dbReference type="NCBI Taxonomy" id="64518"/>
    <lineage>
        <taxon>Eukaryota</taxon>
        <taxon>Fungi</taxon>
        <taxon>Fungi incertae sedis</taxon>
        <taxon>Mucoromycota</taxon>
        <taxon>Mortierellomycotina</taxon>
        <taxon>Mortierellomycetes</taxon>
        <taxon>Mortierellales</taxon>
        <taxon>Mortierellaceae</taxon>
        <taxon>Mortierella</taxon>
    </lineage>
</organism>
<keyword evidence="6 7" id="KW-0472">Membrane</keyword>
<feature type="transmembrane region" description="Helical" evidence="7">
    <location>
        <begin position="466"/>
        <end position="489"/>
    </location>
</feature>
<feature type="transmembrane region" description="Helical" evidence="7">
    <location>
        <begin position="173"/>
        <end position="191"/>
    </location>
</feature>
<keyword evidence="5 7" id="KW-1133">Transmembrane helix</keyword>
<dbReference type="InterPro" id="IPR036259">
    <property type="entry name" value="MFS_trans_sf"/>
</dbReference>
<keyword evidence="4 7" id="KW-0812">Transmembrane</keyword>
<feature type="compositionally biased region" description="Polar residues" evidence="8">
    <location>
        <begin position="40"/>
        <end position="50"/>
    </location>
</feature>
<protein>
    <recommendedName>
        <fullName evidence="7">Solute carrier family 40 member</fullName>
    </recommendedName>
</protein>
<keyword evidence="7" id="KW-0406">Ion transport</keyword>
<feature type="transmembrane region" description="Helical" evidence="7">
    <location>
        <begin position="115"/>
        <end position="140"/>
    </location>
</feature>
<feature type="region of interest" description="Disordered" evidence="8">
    <location>
        <begin position="519"/>
        <end position="546"/>
    </location>
</feature>
<name>A0A9P6J7Z3_MORAP</name>
<evidence type="ECO:0000256" key="3">
    <source>
        <dbReference type="ARBA" id="ARBA00022448"/>
    </source>
</evidence>
<feature type="compositionally biased region" description="Polar residues" evidence="8">
    <location>
        <begin position="524"/>
        <end position="533"/>
    </location>
</feature>
<evidence type="ECO:0000313" key="10">
    <source>
        <dbReference type="Proteomes" id="UP000738359"/>
    </source>
</evidence>
<proteinExistence type="inferred from homology"/>
<evidence type="ECO:0000256" key="8">
    <source>
        <dbReference type="SAM" id="MobiDB-lite"/>
    </source>
</evidence>
<feature type="region of interest" description="Disordered" evidence="8">
    <location>
        <begin position="1"/>
        <end position="24"/>
    </location>
</feature>
<dbReference type="GO" id="GO:0016020">
    <property type="term" value="C:membrane"/>
    <property type="evidence" value="ECO:0007669"/>
    <property type="project" value="UniProtKB-SubCell"/>
</dbReference>
<feature type="transmembrane region" description="Helical" evidence="7">
    <location>
        <begin position="374"/>
        <end position="392"/>
    </location>
</feature>
<comment type="caution">
    <text evidence="9">The sequence shown here is derived from an EMBL/GenBank/DDBJ whole genome shotgun (WGS) entry which is preliminary data.</text>
</comment>
<sequence>MSPHSPYQQLLSPSSTLSTENSHCTEGVYQPAQPLLHSTTTPRIYSTTPPSDDHSQGHDDGGEHCIDGEDRGDHALDFKVPSMTLYAVHALCTFDERIYEFASYFFIMEIFKTTLLPMSIFGFSTTVAGILFSTTVGSLVDSTPRLAGFWILLTWFDPASGPTHVGDLSLYEGYGVFALLILINGVLKLSALEINVAMKRIDLVCKLISPLVFAALLAKVDAAYCSLAMAIWCMGTFCMELYLVRRIWAESSILWEPRSRHSQQGVANASKSARSRRGSAGYLLDTRSPSAFTKAISSFQEYTHHIVFLASLSYAIIYINMMSVSGTMIGYLQWRGFTAGSIALLKGVCTASELVGTIAMPVIVRYVGLVRGGAWSVWLEVATLTPVLFSIYSDRLPVQVFIFAGMAISRIGVWSFDLVITQIMQEYIQSDHDNAGLINGWHYSMINLFELAQFVLTMIWSDPDLYFIPCTLSLICVVVGALVYSGYLIQMRGHLFHYQRISSAASSYVSIIPGTLDNDGSPGPSINTCQTSEDGGAGVSHRRPVS</sequence>
<feature type="transmembrane region" description="Helical" evidence="7">
    <location>
        <begin position="306"/>
        <end position="332"/>
    </location>
</feature>
<feature type="region of interest" description="Disordered" evidence="8">
    <location>
        <begin position="40"/>
        <end position="67"/>
    </location>
</feature>
<dbReference type="Proteomes" id="UP000738359">
    <property type="component" value="Unassembled WGS sequence"/>
</dbReference>
<evidence type="ECO:0000256" key="5">
    <source>
        <dbReference type="ARBA" id="ARBA00022989"/>
    </source>
</evidence>
<comment type="caution">
    <text evidence="7">Lacks conserved residue(s) required for the propagation of feature annotation.</text>
</comment>
<evidence type="ECO:0000256" key="7">
    <source>
        <dbReference type="RuleBase" id="RU365065"/>
    </source>
</evidence>
<evidence type="ECO:0000313" key="9">
    <source>
        <dbReference type="EMBL" id="KAF9964452.1"/>
    </source>
</evidence>
<dbReference type="EMBL" id="JAAAHY010000361">
    <property type="protein sequence ID" value="KAF9964452.1"/>
    <property type="molecule type" value="Genomic_DNA"/>
</dbReference>
<keyword evidence="3 7" id="KW-0813">Transport</keyword>
<keyword evidence="10" id="KW-1185">Reference proteome</keyword>
<feature type="transmembrane region" description="Helical" evidence="7">
    <location>
        <begin position="344"/>
        <end position="367"/>
    </location>
</feature>
<feature type="transmembrane region" description="Helical" evidence="7">
    <location>
        <begin position="398"/>
        <end position="420"/>
    </location>
</feature>
<dbReference type="AlphaFoldDB" id="A0A9P6J7Z3"/>
<comment type="similarity">
    <text evidence="2 7">Belongs to the ferroportin (FP) (TC 2.A.100) family. SLC40A subfamily.</text>
</comment>
<comment type="subcellular location">
    <subcellularLocation>
        <location evidence="1 7">Membrane</location>
        <topology evidence="1 7">Multi-pass membrane protein</topology>
    </subcellularLocation>
</comment>
<accession>A0A9P6J7Z3</accession>
<dbReference type="SUPFAM" id="SSF103473">
    <property type="entry name" value="MFS general substrate transporter"/>
    <property type="match status" value="1"/>
</dbReference>